<proteinExistence type="predicted"/>
<evidence type="ECO:0000256" key="4">
    <source>
        <dbReference type="SAM" id="SignalP"/>
    </source>
</evidence>
<comment type="caution">
    <text evidence="5">The sequence shown here is derived from an EMBL/GenBank/DDBJ whole genome shotgun (WGS) entry which is preliminary data.</text>
</comment>
<dbReference type="PANTHER" id="PTHR10272">
    <property type="entry name" value="PLATELET-ACTIVATING FACTOR ACETYLHYDROLASE"/>
    <property type="match status" value="1"/>
</dbReference>
<evidence type="ECO:0000313" key="6">
    <source>
        <dbReference type="Proteomes" id="UP001500016"/>
    </source>
</evidence>
<dbReference type="PANTHER" id="PTHR10272:SF0">
    <property type="entry name" value="PLATELET-ACTIVATING FACTOR ACETYLHYDROLASE"/>
    <property type="match status" value="1"/>
</dbReference>
<dbReference type="Pfam" id="PF03403">
    <property type="entry name" value="PAF-AH_p_II"/>
    <property type="match status" value="1"/>
</dbReference>
<dbReference type="RefSeq" id="WP_344532743.1">
    <property type="nucleotide sequence ID" value="NZ_BAAAPE010000015.1"/>
</dbReference>
<dbReference type="PROSITE" id="PS51318">
    <property type="entry name" value="TAT"/>
    <property type="match status" value="1"/>
</dbReference>
<accession>A0ABN2WJB2</accession>
<dbReference type="InterPro" id="IPR029058">
    <property type="entry name" value="AB_hydrolase_fold"/>
</dbReference>
<dbReference type="SUPFAM" id="SSF53474">
    <property type="entry name" value="alpha/beta-Hydrolases"/>
    <property type="match status" value="1"/>
</dbReference>
<dbReference type="Proteomes" id="UP001500016">
    <property type="component" value="Unassembled WGS sequence"/>
</dbReference>
<protein>
    <submittedName>
        <fullName evidence="5">Alpha/beta hydrolase</fullName>
    </submittedName>
</protein>
<dbReference type="InterPro" id="IPR006311">
    <property type="entry name" value="TAT_signal"/>
</dbReference>
<keyword evidence="1 5" id="KW-0378">Hydrolase</keyword>
<dbReference type="Gene3D" id="3.40.50.1820">
    <property type="entry name" value="alpha/beta hydrolase"/>
    <property type="match status" value="1"/>
</dbReference>
<reference evidence="5 6" key="1">
    <citation type="journal article" date="2019" name="Int. J. Syst. Evol. Microbiol.">
        <title>The Global Catalogue of Microorganisms (GCM) 10K type strain sequencing project: providing services to taxonomists for standard genome sequencing and annotation.</title>
        <authorList>
            <consortium name="The Broad Institute Genomics Platform"/>
            <consortium name="The Broad Institute Genome Sequencing Center for Infectious Disease"/>
            <person name="Wu L."/>
            <person name="Ma J."/>
        </authorList>
    </citation>
    <scope>NUCLEOTIDE SEQUENCE [LARGE SCALE GENOMIC DNA]</scope>
    <source>
        <strain evidence="5 6">JCM 15478</strain>
    </source>
</reference>
<gene>
    <name evidence="5" type="ORF">GCM10009801_61290</name>
</gene>
<evidence type="ECO:0000256" key="2">
    <source>
        <dbReference type="ARBA" id="ARBA00022963"/>
    </source>
</evidence>
<name>A0ABN2WJB2_9ACTN</name>
<keyword evidence="2" id="KW-0442">Lipid degradation</keyword>
<feature type="chain" id="PRO_5046059001" evidence="4">
    <location>
        <begin position="33"/>
        <end position="417"/>
    </location>
</feature>
<feature type="signal peptide" evidence="4">
    <location>
        <begin position="1"/>
        <end position="32"/>
    </location>
</feature>
<evidence type="ECO:0000256" key="3">
    <source>
        <dbReference type="ARBA" id="ARBA00023098"/>
    </source>
</evidence>
<keyword evidence="4" id="KW-0732">Signal</keyword>
<keyword evidence="6" id="KW-1185">Reference proteome</keyword>
<sequence>MTSHRSQRPVSRRAFALSGLAAAAAVTFSAAAWPSGAATTAGRGTGVRVRLPAPTGPHPVGTAEVRLVDRARRDPWVPSRPYRELMVSVWYPARRTAGHPRAPHMRPKAAARFSADRAPGFGIPDGTVDWAATRTHAYEDARPDARDGRLPVLVYAAGAGDPRTWGTVLVEEMASRGYLVITVDHTYESPAVEFPDGRVLDNAPLMKAMEEAQKDGTFVELLGRMLRARVADTRFVLDSLGALPHGLSRRADPRRVGAFGQSAGGVAAAQSMYEDKRIAAGVDLDGTLELNQKPQGTNLLPVAEHGLDRPLLLMGREGSDRRTEPSWRAFWSHTEGWHRNLTLRGSKHQSYTDLQSLMPQAGLPEKTVRKALGTVDPDRARAAERAYVASFFDRWLRDHDDRLLDGPSPRFPEIDFV</sequence>
<keyword evidence="3" id="KW-0443">Lipid metabolism</keyword>
<dbReference type="EMBL" id="BAAAPE010000015">
    <property type="protein sequence ID" value="GAA2093785.1"/>
    <property type="molecule type" value="Genomic_DNA"/>
</dbReference>
<evidence type="ECO:0000256" key="1">
    <source>
        <dbReference type="ARBA" id="ARBA00022801"/>
    </source>
</evidence>
<organism evidence="5 6">
    <name type="scientific">Streptomyces albiaxialis</name>
    <dbReference type="NCBI Taxonomy" id="329523"/>
    <lineage>
        <taxon>Bacteria</taxon>
        <taxon>Bacillati</taxon>
        <taxon>Actinomycetota</taxon>
        <taxon>Actinomycetes</taxon>
        <taxon>Kitasatosporales</taxon>
        <taxon>Streptomycetaceae</taxon>
        <taxon>Streptomyces</taxon>
    </lineage>
</organism>
<evidence type="ECO:0000313" key="5">
    <source>
        <dbReference type="EMBL" id="GAA2093785.1"/>
    </source>
</evidence>
<dbReference type="GO" id="GO:0016787">
    <property type="term" value="F:hydrolase activity"/>
    <property type="evidence" value="ECO:0007669"/>
    <property type="project" value="UniProtKB-KW"/>
</dbReference>